<protein>
    <recommendedName>
        <fullName evidence="5">Protein kinase domain-containing protein</fullName>
    </recommendedName>
</protein>
<dbReference type="RefSeq" id="WP_109695569.1">
    <property type="nucleotide sequence ID" value="NZ_QGDD01000007.1"/>
</dbReference>
<keyword evidence="2" id="KW-1133">Transmembrane helix</keyword>
<organism evidence="3 4">
    <name type="scientific">Nocardioides silvaticus</name>
    <dbReference type="NCBI Taxonomy" id="2201891"/>
    <lineage>
        <taxon>Bacteria</taxon>
        <taxon>Bacillati</taxon>
        <taxon>Actinomycetota</taxon>
        <taxon>Actinomycetes</taxon>
        <taxon>Propionibacteriales</taxon>
        <taxon>Nocardioidaceae</taxon>
        <taxon>Nocardioides</taxon>
    </lineage>
</organism>
<feature type="compositionally biased region" description="Polar residues" evidence="1">
    <location>
        <begin position="1"/>
        <end position="10"/>
    </location>
</feature>
<dbReference type="EMBL" id="QGDD01000007">
    <property type="protein sequence ID" value="PWN02048.1"/>
    <property type="molecule type" value="Genomic_DNA"/>
</dbReference>
<evidence type="ECO:0000313" key="3">
    <source>
        <dbReference type="EMBL" id="PWN02048.1"/>
    </source>
</evidence>
<keyword evidence="2" id="KW-0812">Transmembrane</keyword>
<reference evidence="3 4" key="1">
    <citation type="submission" date="2018-05" db="EMBL/GenBank/DDBJ databases">
        <title>Nocardioides silvaticus genome.</title>
        <authorList>
            <person name="Li C."/>
            <person name="Wang G."/>
        </authorList>
    </citation>
    <scope>NUCLEOTIDE SEQUENCE [LARGE SCALE GENOMIC DNA]</scope>
    <source>
        <strain evidence="3 4">CCTCC AB 2018079</strain>
    </source>
</reference>
<keyword evidence="4" id="KW-1185">Reference proteome</keyword>
<dbReference type="AlphaFoldDB" id="A0A316TE32"/>
<feature type="transmembrane region" description="Helical" evidence="2">
    <location>
        <begin position="263"/>
        <end position="284"/>
    </location>
</feature>
<evidence type="ECO:0000256" key="1">
    <source>
        <dbReference type="SAM" id="MobiDB-lite"/>
    </source>
</evidence>
<accession>A0A316TE32</accession>
<comment type="caution">
    <text evidence="3">The sequence shown here is derived from an EMBL/GenBank/DDBJ whole genome shotgun (WGS) entry which is preliminary data.</text>
</comment>
<dbReference type="Proteomes" id="UP000245507">
    <property type="component" value="Unassembled WGS sequence"/>
</dbReference>
<feature type="region of interest" description="Disordered" evidence="1">
    <location>
        <begin position="1"/>
        <end position="45"/>
    </location>
</feature>
<evidence type="ECO:0000313" key="4">
    <source>
        <dbReference type="Proteomes" id="UP000245507"/>
    </source>
</evidence>
<proteinExistence type="predicted"/>
<dbReference type="OrthoDB" id="3778994at2"/>
<gene>
    <name evidence="3" type="ORF">DJ010_16095</name>
</gene>
<sequence length="410" mass="43097">MSSAITSSGRETLRRLRSASRHADRPTPDPVAAWELDPDGTTPTLRTDDLPALTLADLVATSPLPAVAALSALRDVAATLDAVYATGVGHGDLRPATVLVLPDGRAALARPDAPPTVKRNGRGRARQEDNHAFAELAAALLTDPPGAAAAVLADALEGDLSRRPAPHALLESLAEVPTESWTSTLRPLVEVERLDPEPLEPEPLERPEVIRLGSWPASMPATFAAPPEPAVPLRFIPDGVEERQRQRPPTRDRTLVRKVMEPFVVLAGFVLVAAGAGGGAFLLLSPSSSAGDPGATTPQVRRAAVSVTPPHAQCPHASMHVAITIVVDGGEGDLQVRWRLPDGRVAHSQTVSVDDGDDTLRAAFDLTFAGNDSVVGDVVAIISPVGVRASAPIRYVCPTERRNPDRATAA</sequence>
<evidence type="ECO:0000256" key="2">
    <source>
        <dbReference type="SAM" id="Phobius"/>
    </source>
</evidence>
<name>A0A316TE32_9ACTN</name>
<dbReference type="Gene3D" id="1.10.510.10">
    <property type="entry name" value="Transferase(Phosphotransferase) domain 1"/>
    <property type="match status" value="1"/>
</dbReference>
<evidence type="ECO:0008006" key="5">
    <source>
        <dbReference type="Google" id="ProtNLM"/>
    </source>
</evidence>
<keyword evidence="2" id="KW-0472">Membrane</keyword>